<gene>
    <name evidence="1" type="ORF">LCGC14_2512270</name>
</gene>
<accession>A0A0F9AZH1</accession>
<comment type="caution">
    <text evidence="1">The sequence shown here is derived from an EMBL/GenBank/DDBJ whole genome shotgun (WGS) entry which is preliminary data.</text>
</comment>
<organism evidence="1">
    <name type="scientific">marine sediment metagenome</name>
    <dbReference type="NCBI Taxonomy" id="412755"/>
    <lineage>
        <taxon>unclassified sequences</taxon>
        <taxon>metagenomes</taxon>
        <taxon>ecological metagenomes</taxon>
    </lineage>
</organism>
<reference evidence="1" key="1">
    <citation type="journal article" date="2015" name="Nature">
        <title>Complex archaea that bridge the gap between prokaryotes and eukaryotes.</title>
        <authorList>
            <person name="Spang A."/>
            <person name="Saw J.H."/>
            <person name="Jorgensen S.L."/>
            <person name="Zaremba-Niedzwiedzka K."/>
            <person name="Martijn J."/>
            <person name="Lind A.E."/>
            <person name="van Eijk R."/>
            <person name="Schleper C."/>
            <person name="Guy L."/>
            <person name="Ettema T.J."/>
        </authorList>
    </citation>
    <scope>NUCLEOTIDE SEQUENCE</scope>
</reference>
<sequence length="98" mass="11569">MSNEYKVQELICNDCRNPLGVRIVLIDDVDTLFGYCFHCALNLGDVCALLNLRHLPHTNEILRGFHLEEEQYFYENRTGPRWRYFFKMAISKLKIGKT</sequence>
<protein>
    <submittedName>
        <fullName evidence="1">Uncharacterized protein</fullName>
    </submittedName>
</protein>
<evidence type="ECO:0000313" key="1">
    <source>
        <dbReference type="EMBL" id="KKL14775.1"/>
    </source>
</evidence>
<name>A0A0F9AZH1_9ZZZZ</name>
<dbReference type="EMBL" id="LAZR01040322">
    <property type="protein sequence ID" value="KKL14775.1"/>
    <property type="molecule type" value="Genomic_DNA"/>
</dbReference>
<dbReference type="AlphaFoldDB" id="A0A0F9AZH1"/>
<proteinExistence type="predicted"/>